<evidence type="ECO:0000313" key="3">
    <source>
        <dbReference type="Proteomes" id="UP000244309"/>
    </source>
</evidence>
<organism evidence="2 3">
    <name type="scientific">Candidozyma haemuli</name>
    <dbReference type="NCBI Taxonomy" id="45357"/>
    <lineage>
        <taxon>Eukaryota</taxon>
        <taxon>Fungi</taxon>
        <taxon>Dikarya</taxon>
        <taxon>Ascomycota</taxon>
        <taxon>Saccharomycotina</taxon>
        <taxon>Pichiomycetes</taxon>
        <taxon>Metschnikowiaceae</taxon>
        <taxon>Candidozyma</taxon>
    </lineage>
</organism>
<dbReference type="EMBL" id="PKFO01000003">
    <property type="protein sequence ID" value="PVH20216.1"/>
    <property type="molecule type" value="Genomic_DNA"/>
</dbReference>
<proteinExistence type="predicted"/>
<dbReference type="VEuPathDB" id="FungiDB:CXQ85_002000"/>
<dbReference type="GeneID" id="37007331"/>
<dbReference type="OrthoDB" id="4094589at2759"/>
<dbReference type="Proteomes" id="UP000244309">
    <property type="component" value="Unassembled WGS sequence"/>
</dbReference>
<evidence type="ECO:0000256" key="1">
    <source>
        <dbReference type="SAM" id="MobiDB-lite"/>
    </source>
</evidence>
<dbReference type="RefSeq" id="XP_025341156.1">
    <property type="nucleotide sequence ID" value="XM_025485691.1"/>
</dbReference>
<feature type="compositionally biased region" description="Low complexity" evidence="1">
    <location>
        <begin position="161"/>
        <end position="172"/>
    </location>
</feature>
<reference evidence="2 3" key="1">
    <citation type="submission" date="2017-12" db="EMBL/GenBank/DDBJ databases">
        <title>Genome Sequence of a Multidrug-Resistant Candida haemulonii Isolate from a Patient with Chronic Leg Ulcers in Israel.</title>
        <authorList>
            <person name="Chow N.A."/>
            <person name="Gade L."/>
            <person name="Batra D."/>
            <person name="Rowe L.A."/>
            <person name="Ben-Ami R."/>
            <person name="Loparev V.N."/>
            <person name="Litvintseva A.P."/>
        </authorList>
    </citation>
    <scope>NUCLEOTIDE SEQUENCE [LARGE SCALE GENOMIC DNA]</scope>
    <source>
        <strain evidence="2 3">B11899</strain>
    </source>
</reference>
<feature type="compositionally biased region" description="Acidic residues" evidence="1">
    <location>
        <begin position="132"/>
        <end position="142"/>
    </location>
</feature>
<name>A0A2V1ARR6_9ASCO</name>
<comment type="caution">
    <text evidence="2">The sequence shown here is derived from an EMBL/GenBank/DDBJ whole genome shotgun (WGS) entry which is preliminary data.</text>
</comment>
<evidence type="ECO:0000313" key="2">
    <source>
        <dbReference type="EMBL" id="PVH20216.1"/>
    </source>
</evidence>
<feature type="compositionally biased region" description="Acidic residues" evidence="1">
    <location>
        <begin position="91"/>
        <end position="100"/>
    </location>
</feature>
<dbReference type="AlphaFoldDB" id="A0A2V1ARR6"/>
<protein>
    <submittedName>
        <fullName evidence="2">Uncharacterized protein</fullName>
    </submittedName>
</protein>
<keyword evidence="3" id="KW-1185">Reference proteome</keyword>
<gene>
    <name evidence="2" type="ORF">CXQ85_002000</name>
</gene>
<feature type="compositionally biased region" description="Basic and acidic residues" evidence="1">
    <location>
        <begin position="68"/>
        <end position="90"/>
    </location>
</feature>
<sequence length="172" mass="19155">MVVTLAFSTKVALTFGAVVGGTVAVMANKDKILEVFAELFEKGADFCNEHIEKNKIQMAAHLNDGEFDFDRERPEERAHPEEAARRQRSEETDETDDNESDPSGPENSETEGILTDDWDMDGWQSAHLSESDFTESYDEIDSESVSRVTSSGEATRRTSRVSEGSSSSYVRM</sequence>
<feature type="region of interest" description="Disordered" evidence="1">
    <location>
        <begin position="66"/>
        <end position="172"/>
    </location>
</feature>
<accession>A0A2V1ARR6</accession>
<feature type="compositionally biased region" description="Polar residues" evidence="1">
    <location>
        <begin position="143"/>
        <end position="153"/>
    </location>
</feature>